<gene>
    <name evidence="2" type="ORF">ABIF29_008068</name>
</gene>
<reference evidence="2 3" key="1">
    <citation type="submission" date="2024-07" db="EMBL/GenBank/DDBJ databases">
        <title>Genomic Encyclopedia of Type Strains, Phase V (KMG-V): Genome sequencing to study the core and pangenomes of soil and plant-associated prokaryotes.</title>
        <authorList>
            <person name="Whitman W."/>
        </authorList>
    </citation>
    <scope>NUCLEOTIDE SEQUENCE [LARGE SCALE GENOMIC DNA]</scope>
    <source>
        <strain evidence="2 3">USDA 415</strain>
    </source>
</reference>
<evidence type="ECO:0000313" key="3">
    <source>
        <dbReference type="Proteomes" id="UP001565471"/>
    </source>
</evidence>
<accession>A0ABV4FCR0</accession>
<dbReference type="Proteomes" id="UP001565471">
    <property type="component" value="Unassembled WGS sequence"/>
</dbReference>
<name>A0ABV4FCR0_BRAEL</name>
<dbReference type="Gene3D" id="3.90.470.20">
    <property type="entry name" value="4'-phosphopantetheinyl transferase domain"/>
    <property type="match status" value="1"/>
</dbReference>
<comment type="caution">
    <text evidence="2">The sequence shown here is derived from an EMBL/GenBank/DDBJ whole genome shotgun (WGS) entry which is preliminary data.</text>
</comment>
<keyword evidence="3" id="KW-1185">Reference proteome</keyword>
<organism evidence="2 3">
    <name type="scientific">Bradyrhizobium elkanii</name>
    <dbReference type="NCBI Taxonomy" id="29448"/>
    <lineage>
        <taxon>Bacteria</taxon>
        <taxon>Pseudomonadati</taxon>
        <taxon>Pseudomonadota</taxon>
        <taxon>Alphaproteobacteria</taxon>
        <taxon>Hyphomicrobiales</taxon>
        <taxon>Nitrobacteraceae</taxon>
        <taxon>Bradyrhizobium</taxon>
    </lineage>
</organism>
<proteinExistence type="predicted"/>
<dbReference type="EMBL" id="JBGBZA010000002">
    <property type="protein sequence ID" value="MEY9321269.1"/>
    <property type="molecule type" value="Genomic_DNA"/>
</dbReference>
<evidence type="ECO:0000313" key="2">
    <source>
        <dbReference type="EMBL" id="MEY9321269.1"/>
    </source>
</evidence>
<evidence type="ECO:0000256" key="1">
    <source>
        <dbReference type="SAM" id="MobiDB-lite"/>
    </source>
</evidence>
<feature type="region of interest" description="Disordered" evidence="1">
    <location>
        <begin position="166"/>
        <end position="187"/>
    </location>
</feature>
<dbReference type="InterPro" id="IPR037143">
    <property type="entry name" value="4-PPantetheinyl_Trfase_dom_sf"/>
</dbReference>
<sequence>MSRLRSGAATCTCGWSSWMVPATPAGCCRCFPMRSAWSRPATGRMNAAGATSSRMPPCGRCCRPASTSAPPIWSSPPAASASRAPSYRALPPIHFSLSHGGRRCLIGIARGGDVGVDIEPIDRRGDISSMAIAVLSESEHARWGALSPARNAHRCCERAEGLRHRPVHQPSPLRDRVAAHPSPSNGQAMPEWTLEELEPDSTFVGAWAAQAPLPARHSMRFSTRHWKKAHNSRWDHQGDWSGKATTRT</sequence>
<evidence type="ECO:0008006" key="4">
    <source>
        <dbReference type="Google" id="ProtNLM"/>
    </source>
</evidence>
<protein>
    <recommendedName>
        <fullName evidence="4">4'-phosphopantetheinyl transferase domain-containing protein</fullName>
    </recommendedName>
</protein>